<dbReference type="Gene3D" id="3.40.50.300">
    <property type="entry name" value="P-loop containing nucleotide triphosphate hydrolases"/>
    <property type="match status" value="1"/>
</dbReference>
<name>A0A369B4E3_9FIRM</name>
<dbReference type="RefSeq" id="WP_170138141.1">
    <property type="nucleotide sequence ID" value="NZ_QPJT01000013.1"/>
</dbReference>
<evidence type="ECO:0000313" key="1">
    <source>
        <dbReference type="EMBL" id="RCX15468.1"/>
    </source>
</evidence>
<dbReference type="NCBIfam" id="TIGR04066">
    <property type="entry name" value="nat_prod_clost"/>
    <property type="match status" value="1"/>
</dbReference>
<accession>A0A369B4E3</accession>
<proteinExistence type="predicted"/>
<evidence type="ECO:0000313" key="2">
    <source>
        <dbReference type="Proteomes" id="UP000253034"/>
    </source>
</evidence>
<gene>
    <name evidence="1" type="ORF">DFR58_11349</name>
</gene>
<reference evidence="1 2" key="1">
    <citation type="submission" date="2018-07" db="EMBL/GenBank/DDBJ databases">
        <title>Genomic Encyclopedia of Type Strains, Phase IV (KMG-IV): sequencing the most valuable type-strain genomes for metagenomic binning, comparative biology and taxonomic classification.</title>
        <authorList>
            <person name="Goeker M."/>
        </authorList>
    </citation>
    <scope>NUCLEOTIDE SEQUENCE [LARGE SCALE GENOMIC DNA]</scope>
    <source>
        <strain evidence="1 2">DSM 27016</strain>
    </source>
</reference>
<dbReference type="InterPro" id="IPR023823">
    <property type="entry name" value="CHP04066_peptide_maturation"/>
</dbReference>
<organism evidence="1 2">
    <name type="scientific">Anaerobacterium chartisolvens</name>
    <dbReference type="NCBI Taxonomy" id="1297424"/>
    <lineage>
        <taxon>Bacteria</taxon>
        <taxon>Bacillati</taxon>
        <taxon>Bacillota</taxon>
        <taxon>Clostridia</taxon>
        <taxon>Eubacteriales</taxon>
        <taxon>Oscillospiraceae</taxon>
        <taxon>Anaerobacterium</taxon>
    </lineage>
</organism>
<dbReference type="EMBL" id="QPJT01000013">
    <property type="protein sequence ID" value="RCX15468.1"/>
    <property type="molecule type" value="Genomic_DNA"/>
</dbReference>
<protein>
    <submittedName>
        <fullName evidence="1">Peptide maturation system protein (TIGR04066 family)</fullName>
    </submittedName>
</protein>
<comment type="caution">
    <text evidence="1">The sequence shown here is derived from an EMBL/GenBank/DDBJ whole genome shotgun (WGS) entry which is preliminary data.</text>
</comment>
<dbReference type="Proteomes" id="UP000253034">
    <property type="component" value="Unassembled WGS sequence"/>
</dbReference>
<keyword evidence="2" id="KW-1185">Reference proteome</keyword>
<dbReference type="InterPro" id="IPR027417">
    <property type="entry name" value="P-loop_NTPase"/>
</dbReference>
<dbReference type="AlphaFoldDB" id="A0A369B4E3"/>
<sequence>MPKRERVMVYPFDVEFAPILRHQAMLGNYDIVSLSSPNGWGLCGKDAGIADCGEPIGIDIHSDFDLLLDNCDTVIFSESHIPVNPAKILYPKISMSIEKHKNILCTANIDIELYDSIVEKCDKQGVYFKYYNNRNSCILDECEDEDIYKINTPIIFVIGMGERTNKFQIQLSLRKYFMQMGYKISQIGSRSYCEMLGFHSMPAFMYSNAIKDYKKIILFNHYVKSIEMSEKPDAIIIGIPGGVIPFNDKFTNRFGMTAFQISMAVKPDTAVMSVFYEKYQDKYFKELHTMIKYRFATEIDCYSLSNVKFDWGNSKQNGMMSYVTIDSKMINEKKKSFSFFNCPVFNMLNSEDAERTGEYLMNRLQNYSDVESI</sequence>